<sequence length="66" mass="8056">MSEEQDKKDYVLKTDIVHWVDKIELAYAFMMKQDYASGFKKYTQVRNALIDQIYNYIKKREEKNDK</sequence>
<protein>
    <submittedName>
        <fullName evidence="1">Uncharacterized protein</fullName>
    </submittedName>
</protein>
<proteinExistence type="predicted"/>
<gene>
    <name evidence="1" type="ORF">UFOVP455_30</name>
</gene>
<accession>A0A6J5MDI0</accession>
<reference evidence="1" key="1">
    <citation type="submission" date="2020-04" db="EMBL/GenBank/DDBJ databases">
        <authorList>
            <person name="Chiriac C."/>
            <person name="Salcher M."/>
            <person name="Ghai R."/>
            <person name="Kavagutti S V."/>
        </authorList>
    </citation>
    <scope>NUCLEOTIDE SEQUENCE</scope>
</reference>
<evidence type="ECO:0000313" key="1">
    <source>
        <dbReference type="EMBL" id="CAB4144251.1"/>
    </source>
</evidence>
<name>A0A6J5MDI0_9CAUD</name>
<dbReference type="EMBL" id="LR796427">
    <property type="protein sequence ID" value="CAB4144251.1"/>
    <property type="molecule type" value="Genomic_DNA"/>
</dbReference>
<organism evidence="1">
    <name type="scientific">uncultured Caudovirales phage</name>
    <dbReference type="NCBI Taxonomy" id="2100421"/>
    <lineage>
        <taxon>Viruses</taxon>
        <taxon>Duplodnaviria</taxon>
        <taxon>Heunggongvirae</taxon>
        <taxon>Uroviricota</taxon>
        <taxon>Caudoviricetes</taxon>
        <taxon>Peduoviridae</taxon>
        <taxon>Maltschvirus</taxon>
        <taxon>Maltschvirus maltsch</taxon>
    </lineage>
</organism>